<evidence type="ECO:0000313" key="1">
    <source>
        <dbReference type="EMBL" id="HAF5134145.1"/>
    </source>
</evidence>
<comment type="caution">
    <text evidence="1">The sequence shown here is derived from an EMBL/GenBank/DDBJ whole genome shotgun (WGS) entry which is preliminary data.</text>
</comment>
<protein>
    <submittedName>
        <fullName evidence="1">Uncharacterized protein</fullName>
    </submittedName>
</protein>
<name>A0A748KFI3_SALER</name>
<proteinExistence type="predicted"/>
<accession>A0A748KFI3</accession>
<sequence length="64" mass="7012">MIKLANSLMFFSFSTISLVKACHCFSFLTDLALTIALKFSKASHGNDDSLAIDTLSGRRDKQLA</sequence>
<dbReference type="EMBL" id="DAAVLB010000014">
    <property type="protein sequence ID" value="HAF5134145.1"/>
    <property type="molecule type" value="Genomic_DNA"/>
</dbReference>
<gene>
    <name evidence="1" type="ORF">G8A44_004148</name>
</gene>
<reference evidence="1" key="1">
    <citation type="journal article" date="2018" name="Genome Biol.">
        <title>SKESA: strategic k-mer extension for scrupulous assemblies.</title>
        <authorList>
            <person name="Souvorov A."/>
            <person name="Agarwala R."/>
            <person name="Lipman D.J."/>
        </authorList>
    </citation>
    <scope>NUCLEOTIDE SEQUENCE</scope>
    <source>
        <strain evidence="1">MA.GW_S01690-06</strain>
    </source>
</reference>
<organism evidence="1">
    <name type="scientific">Salmonella enterica</name>
    <name type="common">Salmonella choleraesuis</name>
    <dbReference type="NCBI Taxonomy" id="28901"/>
    <lineage>
        <taxon>Bacteria</taxon>
        <taxon>Pseudomonadati</taxon>
        <taxon>Pseudomonadota</taxon>
        <taxon>Gammaproteobacteria</taxon>
        <taxon>Enterobacterales</taxon>
        <taxon>Enterobacteriaceae</taxon>
        <taxon>Salmonella</taxon>
    </lineage>
</organism>
<dbReference type="AlphaFoldDB" id="A0A748KFI3"/>
<reference evidence="1" key="2">
    <citation type="submission" date="2020-02" db="EMBL/GenBank/DDBJ databases">
        <authorList>
            <consortium name="NCBI Pathogen Detection Project"/>
        </authorList>
    </citation>
    <scope>NUCLEOTIDE SEQUENCE</scope>
    <source>
        <strain evidence="1">MA.GW_S01690-06</strain>
    </source>
</reference>